<dbReference type="EMBL" id="JAWJWE010000006">
    <property type="protein sequence ID" value="KAK6633095.1"/>
    <property type="molecule type" value="Genomic_DNA"/>
</dbReference>
<comment type="caution">
    <text evidence="3">The sequence shown here is derived from an EMBL/GenBank/DDBJ whole genome shotgun (WGS) entry which is preliminary data.</text>
</comment>
<evidence type="ECO:0000256" key="2">
    <source>
        <dbReference type="SAM" id="Phobius"/>
    </source>
</evidence>
<evidence type="ECO:0000313" key="4">
    <source>
        <dbReference type="Proteomes" id="UP001372834"/>
    </source>
</evidence>
<feature type="transmembrane region" description="Helical" evidence="2">
    <location>
        <begin position="136"/>
        <end position="154"/>
    </location>
</feature>
<dbReference type="Proteomes" id="UP001372834">
    <property type="component" value="Unassembled WGS sequence"/>
</dbReference>
<keyword evidence="2" id="KW-0812">Transmembrane</keyword>
<keyword evidence="2" id="KW-1133">Transmembrane helix</keyword>
<feature type="compositionally biased region" description="Basic residues" evidence="1">
    <location>
        <begin position="112"/>
        <end position="123"/>
    </location>
</feature>
<keyword evidence="2" id="KW-0472">Membrane</keyword>
<sequence length="156" mass="17549">MNERTEKCSNRIHFDLILLMRRNITMRSLNELVAAMMRELLEKTNLNIAQRTKGTIQLVTTNVGRQTGGQRQFDEPVPKAEIDDEVATILNYKGTIKGKEISNRETQSVGRGTRRRQRKNGRGKGREVERSRGRTRAVVVVAVVAVATASATTIDE</sequence>
<evidence type="ECO:0000256" key="1">
    <source>
        <dbReference type="SAM" id="MobiDB-lite"/>
    </source>
</evidence>
<feature type="region of interest" description="Disordered" evidence="1">
    <location>
        <begin position="101"/>
        <end position="132"/>
    </location>
</feature>
<proteinExistence type="predicted"/>
<name>A0AAN8PIC0_POLSC</name>
<protein>
    <submittedName>
        <fullName evidence="3">Uncharacterized protein</fullName>
    </submittedName>
</protein>
<organism evidence="3 4">
    <name type="scientific">Polyplax serrata</name>
    <name type="common">Common mouse louse</name>
    <dbReference type="NCBI Taxonomy" id="468196"/>
    <lineage>
        <taxon>Eukaryota</taxon>
        <taxon>Metazoa</taxon>
        <taxon>Ecdysozoa</taxon>
        <taxon>Arthropoda</taxon>
        <taxon>Hexapoda</taxon>
        <taxon>Insecta</taxon>
        <taxon>Pterygota</taxon>
        <taxon>Neoptera</taxon>
        <taxon>Paraneoptera</taxon>
        <taxon>Psocodea</taxon>
        <taxon>Troctomorpha</taxon>
        <taxon>Phthiraptera</taxon>
        <taxon>Anoplura</taxon>
        <taxon>Polyplacidae</taxon>
        <taxon>Polyplax</taxon>
    </lineage>
</organism>
<gene>
    <name evidence="3" type="ORF">RUM43_012838</name>
</gene>
<evidence type="ECO:0000313" key="3">
    <source>
        <dbReference type="EMBL" id="KAK6633095.1"/>
    </source>
</evidence>
<reference evidence="3 4" key="1">
    <citation type="submission" date="2023-10" db="EMBL/GenBank/DDBJ databases">
        <title>Genomes of two closely related lineages of the louse Polyplax serrata with different host specificities.</title>
        <authorList>
            <person name="Martinu J."/>
            <person name="Tarabai H."/>
            <person name="Stefka J."/>
            <person name="Hypsa V."/>
        </authorList>
    </citation>
    <scope>NUCLEOTIDE SEQUENCE [LARGE SCALE GENOMIC DNA]</scope>
    <source>
        <strain evidence="3">HR10_N</strain>
    </source>
</reference>
<dbReference type="AlphaFoldDB" id="A0AAN8PIC0"/>
<accession>A0AAN8PIC0</accession>